<dbReference type="Proteomes" id="UP000662873">
    <property type="component" value="Chromosome"/>
</dbReference>
<sequence length="795" mass="88395">MIYLAALCMSLAPGSEQAIELRPGMVIRGSARVVAKVYEFANAADDAQSSAIRIQGDGIVVDFGGATLRGTGEDVDPDRRKGTALIVEGSNVTVKNLKARGYRIGLFARGVRGLKVLDCDFSYGYKPRLLSTLDREDGADWMSYHHNEKGEWIAKGCGAYLEDCDGFEVRNLRVIGSLNGLMLTRCDQGLVGNSNFSFLSGVGLAMYRSSANRILHNRIDWCVRGYSHGVYNRGQDSAGILVYEQSHKNVFAYNSVTHGGDGFFLWAGQTTMDTGQGGCNDNLLFGNDFSHAPTNGIEATFSRNSFVNNLILECWHGIWGGYSYDTKVIANTFGLNAEGIALEHGQDNEFYRNVFRRDLNGIVLWQNPSQDPNWGYPKNRDTSSRDPYLHENQFHDLAGTAVRLRDTKGARILGNLFGSVKEVVKVDGQAPGLQFRGNLVLATEAIPIPEGVDNSIETDPSYKPSPPLMLGSGNVIQGLDLKTEDYLARFQVAWYPMPSDFKGVEPHQGAVAPFAPRPLEGGIRPFLKPGQLRGRRYILVDEWGPYDFKSPKLWPRTKIESGEQVFEVLGPSGMARLLRAVDMKIVATSADGENWKEIGHAPTHFPTPTFLRVKYEAGQSIDRQLEFEYVGEATTDFRGRVTPAGQPVRFGYRRFHLPIDWTVKWFVYDKGTQEPRTQYDAFRKMLKEGKAIREERVQELNYAWGGAIGPGLPADFFATLAEGTFQVPPGEYVLEVTSDDGVKVWIDDKLVVENWTWHGPTLDSAQVSLGGAHRIRIEHFEIDGYSTLKLSIRPK</sequence>
<dbReference type="AlphaFoldDB" id="A0A809R6N1"/>
<protein>
    <submittedName>
        <fullName evidence="2">Pectin lyase</fullName>
    </submittedName>
</protein>
<dbReference type="Gene3D" id="3.90.182.10">
    <property type="entry name" value="Toxin - Anthrax Protective Antigen,domain 1"/>
    <property type="match status" value="1"/>
</dbReference>
<dbReference type="EMBL" id="AP021858">
    <property type="protein sequence ID" value="BBO23149.1"/>
    <property type="molecule type" value="Genomic_DNA"/>
</dbReference>
<dbReference type="InterPro" id="IPR011050">
    <property type="entry name" value="Pectin_lyase_fold/virulence"/>
</dbReference>
<dbReference type="InterPro" id="IPR037524">
    <property type="entry name" value="PA14/GLEYA"/>
</dbReference>
<keyword evidence="2" id="KW-0456">Lyase</keyword>
<feature type="domain" description="PA14" evidence="1">
    <location>
        <begin position="670"/>
        <end position="795"/>
    </location>
</feature>
<evidence type="ECO:0000259" key="1">
    <source>
        <dbReference type="PROSITE" id="PS51820"/>
    </source>
</evidence>
<dbReference type="InterPro" id="IPR012334">
    <property type="entry name" value="Pectin_lyas_fold"/>
</dbReference>
<dbReference type="Pfam" id="PF07691">
    <property type="entry name" value="PA14"/>
    <property type="match status" value="1"/>
</dbReference>
<dbReference type="Pfam" id="PF05048">
    <property type="entry name" value="NosD"/>
    <property type="match status" value="1"/>
</dbReference>
<name>A0A809R6N1_9BACT</name>
<evidence type="ECO:0000313" key="2">
    <source>
        <dbReference type="EMBL" id="BBO23149.1"/>
    </source>
</evidence>
<dbReference type="SUPFAM" id="SSF51126">
    <property type="entry name" value="Pectin lyase-like"/>
    <property type="match status" value="1"/>
</dbReference>
<dbReference type="SMART" id="SM00758">
    <property type="entry name" value="PA14"/>
    <property type="match status" value="1"/>
</dbReference>
<dbReference type="PROSITE" id="PS51820">
    <property type="entry name" value="PA14"/>
    <property type="match status" value="1"/>
</dbReference>
<dbReference type="InterPro" id="IPR006626">
    <property type="entry name" value="PbH1"/>
</dbReference>
<dbReference type="GO" id="GO:0016829">
    <property type="term" value="F:lyase activity"/>
    <property type="evidence" value="ECO:0007669"/>
    <property type="project" value="UniProtKB-KW"/>
</dbReference>
<dbReference type="InterPro" id="IPR007742">
    <property type="entry name" value="NosD_dom"/>
</dbReference>
<accession>A0A809R6N1</accession>
<dbReference type="Gene3D" id="2.160.20.10">
    <property type="entry name" value="Single-stranded right-handed beta-helix, Pectin lyase-like"/>
    <property type="match status" value="1"/>
</dbReference>
<reference evidence="2" key="1">
    <citation type="journal article" name="DNA Res.">
        <title>The physiological potential of anammox bacteria as revealed by their core genome structure.</title>
        <authorList>
            <person name="Okubo T."/>
            <person name="Toyoda A."/>
            <person name="Fukuhara K."/>
            <person name="Uchiyama I."/>
            <person name="Harigaya Y."/>
            <person name="Kuroiwa M."/>
            <person name="Suzuki T."/>
            <person name="Murakami Y."/>
            <person name="Suwa Y."/>
            <person name="Takami H."/>
        </authorList>
    </citation>
    <scope>NUCLEOTIDE SEQUENCE</scope>
    <source>
        <strain evidence="2">317325-2</strain>
    </source>
</reference>
<dbReference type="SUPFAM" id="SSF56988">
    <property type="entry name" value="Anthrax protective antigen"/>
    <property type="match status" value="1"/>
</dbReference>
<dbReference type="InterPro" id="IPR011658">
    <property type="entry name" value="PA14_dom"/>
</dbReference>
<evidence type="ECO:0000313" key="3">
    <source>
        <dbReference type="Proteomes" id="UP000662873"/>
    </source>
</evidence>
<proteinExistence type="predicted"/>
<gene>
    <name evidence="2" type="ORF">NPRO_07440</name>
</gene>
<organism evidence="2 3">
    <name type="scientific">Candidatus Nitrosymbiomonas proteolyticus</name>
    <dbReference type="NCBI Taxonomy" id="2608984"/>
    <lineage>
        <taxon>Bacteria</taxon>
        <taxon>Bacillati</taxon>
        <taxon>Armatimonadota</taxon>
        <taxon>Armatimonadota incertae sedis</taxon>
        <taxon>Candidatus Nitrosymbiomonas</taxon>
    </lineage>
</organism>
<dbReference type="KEGG" id="npy:NPRO_07440"/>
<dbReference type="SMART" id="SM00710">
    <property type="entry name" value="PbH1"/>
    <property type="match status" value="7"/>
</dbReference>